<keyword evidence="6" id="KW-1185">Reference proteome</keyword>
<dbReference type="STRING" id="99883.ENSTNIP00000006686"/>
<dbReference type="Ensembl" id="ENSTNIT00000006837.1">
    <property type="protein sequence ID" value="ENSTNIP00000006686.1"/>
    <property type="gene ID" value="ENSTNIG00000004075.1"/>
</dbReference>
<dbReference type="OMA" id="FTNEQQG"/>
<evidence type="ECO:0000313" key="6">
    <source>
        <dbReference type="Proteomes" id="UP000007303"/>
    </source>
</evidence>
<evidence type="ECO:0000313" key="5">
    <source>
        <dbReference type="Ensembl" id="ENSTNIP00000006686.1"/>
    </source>
</evidence>
<dbReference type="InterPro" id="IPR036028">
    <property type="entry name" value="SH3-like_dom_sf"/>
</dbReference>
<dbReference type="FunCoup" id="H3CEL2">
    <property type="interactions" value="971"/>
</dbReference>
<dbReference type="InterPro" id="IPR042772">
    <property type="entry name" value="SH3TC1/SH3TC2"/>
</dbReference>
<dbReference type="InterPro" id="IPR001452">
    <property type="entry name" value="SH3_domain"/>
</dbReference>
<feature type="repeat" description="TPR" evidence="3">
    <location>
        <begin position="1074"/>
        <end position="1107"/>
    </location>
</feature>
<dbReference type="SUPFAM" id="SSF48452">
    <property type="entry name" value="TPR-like"/>
    <property type="match status" value="2"/>
</dbReference>
<dbReference type="PROSITE" id="PS50005">
    <property type="entry name" value="TPR"/>
    <property type="match status" value="1"/>
</dbReference>
<evidence type="ECO:0000256" key="1">
    <source>
        <dbReference type="ARBA" id="ARBA00022443"/>
    </source>
</evidence>
<dbReference type="AlphaFoldDB" id="H3CEL2"/>
<reference evidence="5" key="2">
    <citation type="submission" date="2025-08" db="UniProtKB">
        <authorList>
            <consortium name="Ensembl"/>
        </authorList>
    </citation>
    <scope>IDENTIFICATION</scope>
</reference>
<dbReference type="Gene3D" id="1.25.40.10">
    <property type="entry name" value="Tetratricopeptide repeat domain"/>
    <property type="match status" value="3"/>
</dbReference>
<proteinExistence type="predicted"/>
<dbReference type="InterPro" id="IPR011990">
    <property type="entry name" value="TPR-like_helical_dom_sf"/>
</dbReference>
<dbReference type="PANTHER" id="PTHR22647:SF3">
    <property type="entry name" value="SH3 DOMAIN AND TETRATRICOPEPTIDE REPEAT-CONTAINING PROTEIN 1"/>
    <property type="match status" value="1"/>
</dbReference>
<evidence type="ECO:0000256" key="3">
    <source>
        <dbReference type="PROSITE-ProRule" id="PRU00339"/>
    </source>
</evidence>
<protein>
    <submittedName>
        <fullName evidence="5">SH3 domain and tetratricopeptide repeats 1</fullName>
    </submittedName>
</protein>
<keyword evidence="3" id="KW-0802">TPR repeat</keyword>
<organism evidence="5 6">
    <name type="scientific">Tetraodon nigroviridis</name>
    <name type="common">Spotted green pufferfish</name>
    <name type="synonym">Chelonodon nigroviridis</name>
    <dbReference type="NCBI Taxonomy" id="99883"/>
    <lineage>
        <taxon>Eukaryota</taxon>
        <taxon>Metazoa</taxon>
        <taxon>Chordata</taxon>
        <taxon>Craniata</taxon>
        <taxon>Vertebrata</taxon>
        <taxon>Euteleostomi</taxon>
        <taxon>Actinopterygii</taxon>
        <taxon>Neopterygii</taxon>
        <taxon>Teleostei</taxon>
        <taxon>Neoteleostei</taxon>
        <taxon>Acanthomorphata</taxon>
        <taxon>Eupercaria</taxon>
        <taxon>Tetraodontiformes</taxon>
        <taxon>Tetradontoidea</taxon>
        <taxon>Tetraodontidae</taxon>
        <taxon>Tetraodon</taxon>
    </lineage>
</organism>
<accession>H3CEL2</accession>
<feature type="domain" description="SH3" evidence="4">
    <location>
        <begin position="178"/>
        <end position="241"/>
    </location>
</feature>
<dbReference type="SUPFAM" id="SSF50044">
    <property type="entry name" value="SH3-domain"/>
    <property type="match status" value="1"/>
</dbReference>
<dbReference type="InterPro" id="IPR019734">
    <property type="entry name" value="TPR_rpt"/>
</dbReference>
<evidence type="ECO:0000259" key="4">
    <source>
        <dbReference type="PROSITE" id="PS50002"/>
    </source>
</evidence>
<dbReference type="PANTHER" id="PTHR22647">
    <property type="entry name" value="SH3 DOMAIN AND TETRATRICOPEPTIDE REPEATS CONTAINING PROTEIN"/>
    <property type="match status" value="1"/>
</dbReference>
<name>H3CEL2_TETNG</name>
<dbReference type="Pfam" id="PF00018">
    <property type="entry name" value="SH3_1"/>
    <property type="match status" value="1"/>
</dbReference>
<reference evidence="5" key="3">
    <citation type="submission" date="2025-09" db="UniProtKB">
        <authorList>
            <consortium name="Ensembl"/>
        </authorList>
    </citation>
    <scope>IDENTIFICATION</scope>
</reference>
<evidence type="ECO:0000256" key="2">
    <source>
        <dbReference type="PROSITE-ProRule" id="PRU00192"/>
    </source>
</evidence>
<dbReference type="InParanoid" id="H3CEL2"/>
<sequence>QEKLRARLRILQAGGGQVEALFTELSARLVSISSEDGAVLVSFRSCEELWRFSTYHAAGLLAHCLEELLLEPELLLASLEEEVALEVRVQEEALDLLHRGLLMQEGGHGGAVLLEGGAAPGASAPSCEFLVPAVRRLADGARGTGPRPALEPLEPFHQWVWSLVRDPDPNRAGAPVSPASGACVVAVEHQAEGPHELSVAPGERITILGRLASCFHWFTGRRESTGDVGLVRTAAVGPSWEVFSSSEVFLEGEDPTFFCLHEDTVVKETTFLLKKKSQHDFSHSYKLGEVSARSSESFLQKPSKDFCSLFEPQIPSLMRTLRLAPFVPLQRACGAEWAVTGPWIRWPRHQRSLPKSPKACFRVHPVAEGNFTALFSFLEGASYRPELAALYTLSSRALASSVFTGHAGEDELISFLSVARETARKQRLLWPQTRLCYLLGKLCAARLKLSQARVYLEETLSVPREGFADLKLLASIFSSLVGIYHLQKNTEASSASAERLAGLLFGSPDCVEGLADDVALKYVLKKAVLCGNRMAEARACHLLARFHWVRAEADRAVPYLERLLVLCTAAEMAPPTWISHASLALGRLYGQLRLPRLSLGSARKVASLHSRAAPANCLSAATLVLELTKEEDVIPAQLAPYLHRALAFTGVQTERHQVLRHHLTMCLCRLFCKHGMVERAIRQMHRLLDSSDPCRHTALSAAERNSALLWLAWLHLERRQPQAALDILDAVLDSMPEGRATPQAGAVLNMHGVALGCTRDLRRAAESYQAAADICEEQGDTANWAVAQANRGLLCLKAGAPRLAQRQLARAVGLFSQLDRQQHQENLIAVLLQLGRSYLQQRQLDYGRGCYEWALLLSISTGLLERQLTATQHLCQLYERECPDQGRCIRYHQHQVQLLRARGAPGQEAESMEALSQRYLSLGTQRAYRAALDGTKSSLALFIDLGWKEKEASGWLQAGRIYHLLGQTELVDLYVQAAQDAALSTGDSEVVLKILEAAGDLFFNSSQDRHKAIPFYRDWALPVSRRSGSSAAARLRLCNKLTELAPLEVVRGGCEFAQAALDISVSQGNRLNERVAYHRLATLYHHLDQYELAEHYYLKAVSLCPAPLLFEEETLYYEQVYHTLGDITFHHLKDPFDAAGYYHLALAAAMDLGNKRSQLQLCTRLATIYHNFLLDRELSLFFYQKARRFATELNVRRANI</sequence>
<dbReference type="SMART" id="SM00326">
    <property type="entry name" value="SH3"/>
    <property type="match status" value="1"/>
</dbReference>
<keyword evidence="1 2" id="KW-0728">SH3 domain</keyword>
<dbReference type="Gene3D" id="2.30.30.40">
    <property type="entry name" value="SH3 Domains"/>
    <property type="match status" value="1"/>
</dbReference>
<reference evidence="6" key="1">
    <citation type="journal article" date="2004" name="Nature">
        <title>Genome duplication in the teleost fish Tetraodon nigroviridis reveals the early vertebrate proto-karyotype.</title>
        <authorList>
            <person name="Jaillon O."/>
            <person name="Aury J.-M."/>
            <person name="Brunet F."/>
            <person name="Petit J.-L."/>
            <person name="Stange-Thomann N."/>
            <person name="Mauceli E."/>
            <person name="Bouneau L."/>
            <person name="Fischer C."/>
            <person name="Ozouf-Costaz C."/>
            <person name="Bernot A."/>
            <person name="Nicaud S."/>
            <person name="Jaffe D."/>
            <person name="Fisher S."/>
            <person name="Lutfalla G."/>
            <person name="Dossat C."/>
            <person name="Segurens B."/>
            <person name="Dasilva C."/>
            <person name="Salanoubat M."/>
            <person name="Levy M."/>
            <person name="Boudet N."/>
            <person name="Castellano S."/>
            <person name="Anthouard V."/>
            <person name="Jubin C."/>
            <person name="Castelli V."/>
            <person name="Katinka M."/>
            <person name="Vacherie B."/>
            <person name="Biemont C."/>
            <person name="Skalli Z."/>
            <person name="Cattolico L."/>
            <person name="Poulain J."/>
            <person name="De Berardinis V."/>
            <person name="Cruaud C."/>
            <person name="Duprat S."/>
            <person name="Brottier P."/>
            <person name="Coutanceau J.-P."/>
            <person name="Gouzy J."/>
            <person name="Parra G."/>
            <person name="Lardier G."/>
            <person name="Chapple C."/>
            <person name="McKernan K.J."/>
            <person name="McEwan P."/>
            <person name="Bosak S."/>
            <person name="Kellis M."/>
            <person name="Volff J.-N."/>
            <person name="Guigo R."/>
            <person name="Zody M.C."/>
            <person name="Mesirov J."/>
            <person name="Lindblad-Toh K."/>
            <person name="Birren B."/>
            <person name="Nusbaum C."/>
            <person name="Kahn D."/>
            <person name="Robinson-Rechavi M."/>
            <person name="Laudet V."/>
            <person name="Schachter V."/>
            <person name="Quetier F."/>
            <person name="Saurin W."/>
            <person name="Scarpelli C."/>
            <person name="Wincker P."/>
            <person name="Lander E.S."/>
            <person name="Weissenbach J."/>
            <person name="Roest Crollius H."/>
        </authorList>
    </citation>
    <scope>NUCLEOTIDE SEQUENCE [LARGE SCALE GENOMIC DNA]</scope>
</reference>
<dbReference type="PROSITE" id="PS50002">
    <property type="entry name" value="SH3"/>
    <property type="match status" value="1"/>
</dbReference>
<dbReference type="HOGENOM" id="CLU_004832_0_0_1"/>
<dbReference type="SMART" id="SM00028">
    <property type="entry name" value="TPR"/>
    <property type="match status" value="6"/>
</dbReference>
<dbReference type="GeneTree" id="ENSGT00530000063812"/>
<dbReference type="Proteomes" id="UP000007303">
    <property type="component" value="Unassembled WGS sequence"/>
</dbReference>